<feature type="region of interest" description="Disordered" evidence="9">
    <location>
        <begin position="1"/>
        <end position="29"/>
    </location>
</feature>
<feature type="domain" description="Pre-mRNA-splicing factor Syf1-like N-terminal HAT-repeats" evidence="11">
    <location>
        <begin position="334"/>
        <end position="493"/>
    </location>
</feature>
<dbReference type="PANTHER" id="PTHR11246">
    <property type="entry name" value="PRE-MRNA SPLICING FACTOR"/>
    <property type="match status" value="1"/>
</dbReference>
<dbReference type="InterPro" id="IPR003107">
    <property type="entry name" value="HAT"/>
</dbReference>
<dbReference type="Gene3D" id="1.25.40.10">
    <property type="entry name" value="Tetratricopeptide repeat domain"/>
    <property type="match status" value="3"/>
</dbReference>
<evidence type="ECO:0000259" key="10">
    <source>
        <dbReference type="Pfam" id="PF23231"/>
    </source>
</evidence>
<evidence type="ECO:0000256" key="3">
    <source>
        <dbReference type="ARBA" id="ARBA00022664"/>
    </source>
</evidence>
<dbReference type="GO" id="GO:0071014">
    <property type="term" value="C:post-mRNA release spliceosomal complex"/>
    <property type="evidence" value="ECO:0007669"/>
    <property type="project" value="TreeGrafter"/>
</dbReference>
<evidence type="ECO:0000313" key="13">
    <source>
        <dbReference type="Proteomes" id="UP001295684"/>
    </source>
</evidence>
<gene>
    <name evidence="12" type="ORF">ECRASSUSDP1_LOCUS681</name>
</gene>
<comment type="subcellular location">
    <subcellularLocation>
        <location evidence="1">Nucleus</location>
    </subcellularLocation>
</comment>
<evidence type="ECO:0000256" key="2">
    <source>
        <dbReference type="ARBA" id="ARBA00008644"/>
    </source>
</evidence>
<dbReference type="SMART" id="SM00386">
    <property type="entry name" value="HAT"/>
    <property type="match status" value="13"/>
</dbReference>
<evidence type="ECO:0000256" key="4">
    <source>
        <dbReference type="ARBA" id="ARBA00022728"/>
    </source>
</evidence>
<dbReference type="Pfam" id="PF23231">
    <property type="entry name" value="HAT_Syf1_CNRKL1_C"/>
    <property type="match status" value="1"/>
</dbReference>
<dbReference type="Pfam" id="PF23233">
    <property type="entry name" value="HAT_Syf1_CNRKL1_N"/>
    <property type="match status" value="1"/>
</dbReference>
<keyword evidence="13" id="KW-1185">Reference proteome</keyword>
<feature type="domain" description="Pre-mRNA-splicing factor Syf1/CRNKL1-like C-terminal HAT-repeats" evidence="10">
    <location>
        <begin position="73"/>
        <end position="331"/>
    </location>
</feature>
<keyword evidence="7" id="KW-0539">Nucleus</keyword>
<evidence type="ECO:0000256" key="5">
    <source>
        <dbReference type="ARBA" id="ARBA00022737"/>
    </source>
</evidence>
<accession>A0AAD1U2R0</accession>
<dbReference type="AlphaFoldDB" id="A0AAD1U2R0"/>
<dbReference type="SUPFAM" id="SSF48452">
    <property type="entry name" value="TPR-like"/>
    <property type="match status" value="2"/>
</dbReference>
<dbReference type="FunFam" id="1.25.40.10:FF:000075">
    <property type="entry name" value="Crooked neck pre-mRNA-splicing factor 1"/>
    <property type="match status" value="1"/>
</dbReference>
<keyword evidence="6" id="KW-0508">mRNA splicing</keyword>
<protein>
    <recommendedName>
        <fullName evidence="14">Crooked neck protein</fullName>
    </recommendedName>
</protein>
<keyword evidence="5" id="KW-0677">Repeat</keyword>
<organism evidence="12 13">
    <name type="scientific">Euplotes crassus</name>
    <dbReference type="NCBI Taxonomy" id="5936"/>
    <lineage>
        <taxon>Eukaryota</taxon>
        <taxon>Sar</taxon>
        <taxon>Alveolata</taxon>
        <taxon>Ciliophora</taxon>
        <taxon>Intramacronucleata</taxon>
        <taxon>Spirotrichea</taxon>
        <taxon>Hypotrichia</taxon>
        <taxon>Euplotida</taxon>
        <taxon>Euplotidae</taxon>
        <taxon>Moneuplotes</taxon>
    </lineage>
</organism>
<name>A0AAD1U2R0_EUPCR</name>
<dbReference type="GO" id="GO:0071011">
    <property type="term" value="C:precatalytic spliceosome"/>
    <property type="evidence" value="ECO:0007669"/>
    <property type="project" value="TreeGrafter"/>
</dbReference>
<dbReference type="GO" id="GO:0000245">
    <property type="term" value="P:spliceosomal complex assembly"/>
    <property type="evidence" value="ECO:0007669"/>
    <property type="project" value="TreeGrafter"/>
</dbReference>
<dbReference type="PANTHER" id="PTHR11246:SF3">
    <property type="entry name" value="CROOKED NECK-LIKE PROTEIN 1"/>
    <property type="match status" value="1"/>
</dbReference>
<evidence type="ECO:0000256" key="1">
    <source>
        <dbReference type="ARBA" id="ARBA00004123"/>
    </source>
</evidence>
<dbReference type="InterPro" id="IPR055433">
    <property type="entry name" value="HAT_Syf1-like_N"/>
</dbReference>
<evidence type="ECO:0008006" key="14">
    <source>
        <dbReference type="Google" id="ProtNLM"/>
    </source>
</evidence>
<proteinExistence type="inferred from homology"/>
<comment type="caution">
    <text evidence="12">The sequence shown here is derived from an EMBL/GenBank/DDBJ whole genome shotgun (WGS) entry which is preliminary data.</text>
</comment>
<dbReference type="GO" id="GO:0071007">
    <property type="term" value="C:U2-type catalytic step 2 spliceosome"/>
    <property type="evidence" value="ECO:0007669"/>
    <property type="project" value="TreeGrafter"/>
</dbReference>
<sequence length="696" mass="83928">MNQSKENLDIHKENEKSMGIQRISKVKNKNPAAIQITAEQLLREAQAHQNDDSAPSMQPITDPDDMDDYKYAQRNDFENSIRRQVHHIGNWMKYAEWEASLKEFRRARSIYERALEVDHQHVSLWLRYAEMEMKNKFINHARNIWERACKILPGIDQFWLKYAYMEEVISNYDKVRDIFESWMTWKPKDTAWMAYLKFEERMKNIENCRNILDRFIDCDSNIGDQEAIDAVARYMKAAKFEEQHNDRERARLFYERALAELGEKALTESFFLAFCRFEIKCKEYERARVLFKYALDRIPKGKAVRLYNAFVKFEKQHGTYEEMEDVILNKRRNQYQEELEKDSHNYDVWFDYTRLEEGSGDIEKIRDTYEKAISNVPPGQDKKFWKRYIFLWINYALFEETKANDTERAEMIYEEALKLIPHEVFSFSKLWILYVHFLVRQMNLSKARKVLGQAIGKCPKKKIFEAYVEIENSIADFDRCRKIYEKWIEVKPEDSEAWISFANFEASLEEYDRVRFIYGLATQRDLDYPENVWKAYIDFEISLEDFDKARSLFRELLNKTSHVKVWVGFAKFELDNVQNYQNSSKVFEEAYNTFKTEQPDMKEERLMILEAWIEMEKKHGTQENYEKVKKKMPKRVKKRRKIKVIYNDLQEDDQNKEDEGGWEEFYDYIFPDDEGQKKNLKIIEMAHKWKMGKKDA</sequence>
<dbReference type="Proteomes" id="UP001295684">
    <property type="component" value="Unassembled WGS sequence"/>
</dbReference>
<evidence type="ECO:0000256" key="6">
    <source>
        <dbReference type="ARBA" id="ARBA00023187"/>
    </source>
</evidence>
<dbReference type="GO" id="GO:0000974">
    <property type="term" value="C:Prp19 complex"/>
    <property type="evidence" value="ECO:0007669"/>
    <property type="project" value="TreeGrafter"/>
</dbReference>
<keyword evidence="4" id="KW-0747">Spliceosome</keyword>
<evidence type="ECO:0000313" key="12">
    <source>
        <dbReference type="EMBL" id="CAI2359392.1"/>
    </source>
</evidence>
<dbReference type="FunFam" id="1.25.40.10:FF:000796">
    <property type="entry name" value="Crooked neck pre-mRNA splicing factor 1"/>
    <property type="match status" value="1"/>
</dbReference>
<evidence type="ECO:0000256" key="7">
    <source>
        <dbReference type="ARBA" id="ARBA00023242"/>
    </source>
</evidence>
<feature type="compositionally biased region" description="Basic and acidic residues" evidence="9">
    <location>
        <begin position="1"/>
        <end position="16"/>
    </location>
</feature>
<evidence type="ECO:0000256" key="9">
    <source>
        <dbReference type="SAM" id="MobiDB-lite"/>
    </source>
</evidence>
<evidence type="ECO:0000256" key="8">
    <source>
        <dbReference type="ARBA" id="ARBA00037040"/>
    </source>
</evidence>
<keyword evidence="3" id="KW-0507">mRNA processing</keyword>
<dbReference type="InterPro" id="IPR045075">
    <property type="entry name" value="Syf1-like"/>
</dbReference>
<comment type="function">
    <text evidence="8">Involved in pre-mRNA splicing and cell cycle progression. Required for the spliceosome assembly and initiation of the DNA replication.</text>
</comment>
<reference evidence="12" key="1">
    <citation type="submission" date="2023-07" db="EMBL/GenBank/DDBJ databases">
        <authorList>
            <consortium name="AG Swart"/>
            <person name="Singh M."/>
            <person name="Singh A."/>
            <person name="Seah K."/>
            <person name="Emmerich C."/>
        </authorList>
    </citation>
    <scope>NUCLEOTIDE SEQUENCE</scope>
    <source>
        <strain evidence="12">DP1</strain>
    </source>
</reference>
<comment type="similarity">
    <text evidence="2">Belongs to the crooked-neck family.</text>
</comment>
<dbReference type="EMBL" id="CAMPGE010000639">
    <property type="protein sequence ID" value="CAI2359392.1"/>
    <property type="molecule type" value="Genomic_DNA"/>
</dbReference>
<dbReference type="InterPro" id="IPR055430">
    <property type="entry name" value="HAT_Syf1_CNRKL1_C"/>
</dbReference>
<evidence type="ECO:0000259" key="11">
    <source>
        <dbReference type="Pfam" id="PF23233"/>
    </source>
</evidence>
<dbReference type="InterPro" id="IPR011990">
    <property type="entry name" value="TPR-like_helical_dom_sf"/>
</dbReference>